<proteinExistence type="predicted"/>
<evidence type="ECO:0000313" key="2">
    <source>
        <dbReference type="Proteomes" id="UP000092993"/>
    </source>
</evidence>
<comment type="caution">
    <text evidence="1">The sequence shown here is derived from an EMBL/GenBank/DDBJ whole genome shotgun (WGS) entry which is preliminary data.</text>
</comment>
<keyword evidence="2" id="KW-1185">Reference proteome</keyword>
<reference evidence="1 2" key="1">
    <citation type="submission" date="2016-03" db="EMBL/GenBank/DDBJ databases">
        <title>Whole genome sequencing of Grifola frondosa 9006-11.</title>
        <authorList>
            <person name="Min B."/>
            <person name="Park H."/>
            <person name="Kim J.-G."/>
            <person name="Cho H."/>
            <person name="Oh Y.-L."/>
            <person name="Kong W.-S."/>
            <person name="Choi I.-G."/>
        </authorList>
    </citation>
    <scope>NUCLEOTIDE SEQUENCE [LARGE SCALE GENOMIC DNA]</scope>
    <source>
        <strain evidence="1 2">9006-11</strain>
    </source>
</reference>
<dbReference type="Proteomes" id="UP000092993">
    <property type="component" value="Unassembled WGS sequence"/>
</dbReference>
<organism evidence="1 2">
    <name type="scientific">Grifola frondosa</name>
    <name type="common">Maitake</name>
    <name type="synonym">Polyporus frondosus</name>
    <dbReference type="NCBI Taxonomy" id="5627"/>
    <lineage>
        <taxon>Eukaryota</taxon>
        <taxon>Fungi</taxon>
        <taxon>Dikarya</taxon>
        <taxon>Basidiomycota</taxon>
        <taxon>Agaricomycotina</taxon>
        <taxon>Agaricomycetes</taxon>
        <taxon>Polyporales</taxon>
        <taxon>Grifolaceae</taxon>
        <taxon>Grifola</taxon>
    </lineage>
</organism>
<evidence type="ECO:0000313" key="1">
    <source>
        <dbReference type="EMBL" id="OBZ78415.1"/>
    </source>
</evidence>
<name>A0A1C7MNE9_GRIFR</name>
<dbReference type="EMBL" id="LUGG01000002">
    <property type="protein sequence ID" value="OBZ78415.1"/>
    <property type="molecule type" value="Genomic_DNA"/>
</dbReference>
<accession>A0A1C7MNE9</accession>
<protein>
    <submittedName>
        <fullName evidence="1">Uncharacterized protein</fullName>
    </submittedName>
</protein>
<gene>
    <name evidence="1" type="ORF">A0H81_02162</name>
</gene>
<sequence>MKISPSALVTLLQTRGFGAVGPFKPLIPLIPVLTAFRNHNGPLFSQISVFQIRAVPSGIQEAYDRTRDTFGQMKSNIHRFIFPSFIPVCATALSFIPSPSRSPSRRGTALHMSGRGARVAGIWLQQLADFPNPLSPNTSLSRLLRINPLRAHRTVICQHYEFLHSLP</sequence>
<dbReference type="AlphaFoldDB" id="A0A1C7MNE9"/>